<accession>A0A938WIG5</accession>
<dbReference type="Gene3D" id="3.30.70.100">
    <property type="match status" value="1"/>
</dbReference>
<evidence type="ECO:0000256" key="1">
    <source>
        <dbReference type="ARBA" id="ARBA00004651"/>
    </source>
</evidence>
<evidence type="ECO:0000313" key="11">
    <source>
        <dbReference type="Proteomes" id="UP000764045"/>
    </source>
</evidence>
<dbReference type="Pfam" id="PF00924">
    <property type="entry name" value="MS_channel_2nd"/>
    <property type="match status" value="1"/>
</dbReference>
<dbReference type="InterPro" id="IPR011014">
    <property type="entry name" value="MscS_channel_TM-2"/>
</dbReference>
<evidence type="ECO:0000313" key="10">
    <source>
        <dbReference type="EMBL" id="MBM6660224.1"/>
    </source>
</evidence>
<protein>
    <submittedName>
        <fullName evidence="10">Mechanosensitive ion channel family protein</fullName>
    </submittedName>
</protein>
<evidence type="ECO:0000256" key="5">
    <source>
        <dbReference type="ARBA" id="ARBA00022989"/>
    </source>
</evidence>
<reference evidence="10 11" key="1">
    <citation type="journal article" date="2021" name="Sci. Rep.">
        <title>The distribution of antibiotic resistance genes in chicken gut microbiota commensals.</title>
        <authorList>
            <person name="Juricova H."/>
            <person name="Matiasovicova J."/>
            <person name="Kubasova T."/>
            <person name="Cejkova D."/>
            <person name="Rychlik I."/>
        </authorList>
    </citation>
    <scope>NUCLEOTIDE SEQUENCE [LARGE SCALE GENOMIC DNA]</scope>
    <source>
        <strain evidence="10 11">An819</strain>
    </source>
</reference>
<dbReference type="InterPro" id="IPR049278">
    <property type="entry name" value="MS_channel_C"/>
</dbReference>
<dbReference type="Gene3D" id="2.30.30.60">
    <property type="match status" value="1"/>
</dbReference>
<evidence type="ECO:0000256" key="7">
    <source>
        <dbReference type="SAM" id="Phobius"/>
    </source>
</evidence>
<dbReference type="Gene3D" id="1.10.287.1260">
    <property type="match status" value="1"/>
</dbReference>
<gene>
    <name evidence="10" type="ORF">H6B30_00395</name>
</gene>
<dbReference type="InterPro" id="IPR010920">
    <property type="entry name" value="LSM_dom_sf"/>
</dbReference>
<comment type="subcellular location">
    <subcellularLocation>
        <location evidence="1">Cell membrane</location>
        <topology evidence="1">Multi-pass membrane protein</topology>
    </subcellularLocation>
</comment>
<feature type="transmembrane region" description="Helical" evidence="7">
    <location>
        <begin position="18"/>
        <end position="43"/>
    </location>
</feature>
<dbReference type="AlphaFoldDB" id="A0A938WIG5"/>
<keyword evidence="6 7" id="KW-0472">Membrane</keyword>
<evidence type="ECO:0000256" key="3">
    <source>
        <dbReference type="ARBA" id="ARBA00022475"/>
    </source>
</evidence>
<evidence type="ECO:0000256" key="6">
    <source>
        <dbReference type="ARBA" id="ARBA00023136"/>
    </source>
</evidence>
<dbReference type="Proteomes" id="UP000764045">
    <property type="component" value="Unassembled WGS sequence"/>
</dbReference>
<dbReference type="SUPFAM" id="SSF50182">
    <property type="entry name" value="Sm-like ribonucleoproteins"/>
    <property type="match status" value="1"/>
</dbReference>
<dbReference type="PANTHER" id="PTHR30221:SF1">
    <property type="entry name" value="SMALL-CONDUCTANCE MECHANOSENSITIVE CHANNEL"/>
    <property type="match status" value="1"/>
</dbReference>
<dbReference type="EMBL" id="JACJJL010000001">
    <property type="protein sequence ID" value="MBM6660224.1"/>
    <property type="molecule type" value="Genomic_DNA"/>
</dbReference>
<keyword evidence="11" id="KW-1185">Reference proteome</keyword>
<evidence type="ECO:0000259" key="9">
    <source>
        <dbReference type="Pfam" id="PF21082"/>
    </source>
</evidence>
<dbReference type="SUPFAM" id="SSF82689">
    <property type="entry name" value="Mechanosensitive channel protein MscS (YggB), C-terminal domain"/>
    <property type="match status" value="1"/>
</dbReference>
<keyword evidence="5 7" id="KW-1133">Transmembrane helix</keyword>
<feature type="domain" description="Mechanosensitive ion channel MscS C-terminal" evidence="9">
    <location>
        <begin position="188"/>
        <end position="279"/>
    </location>
</feature>
<sequence>MNLNEILDTTVFGLSLRWVAMFCLKAAVIYLFVRAVTAFIKYLFRRSLRRQGKLAIDETKAGFVRQIVVAVVYIIGTAAVLSLIPGMEKVSNSILASAGIGAMAVGLASQDALSNIVGGLFIIFSRPFKVGDFVMVDDIVTGTVVEITLRHTVIRNAENRMILIPNSKMNSSTVVNSSYGETDTCAFVEVGVSYSTDLDRAMALMADEALRHPLITDHRSEADRKAGMPQVVVRVMALGDSAITLRAWAWAATPGGAFTMKCDLLKSVKERFDREGIEIPYPYLNVVKAEG</sequence>
<dbReference type="PANTHER" id="PTHR30221">
    <property type="entry name" value="SMALL-CONDUCTANCE MECHANOSENSITIVE CHANNEL"/>
    <property type="match status" value="1"/>
</dbReference>
<dbReference type="InterPro" id="IPR011066">
    <property type="entry name" value="MscS_channel_C_sf"/>
</dbReference>
<dbReference type="InterPro" id="IPR023408">
    <property type="entry name" value="MscS_beta-dom_sf"/>
</dbReference>
<dbReference type="SUPFAM" id="SSF82861">
    <property type="entry name" value="Mechanosensitive channel protein MscS (YggB), transmembrane region"/>
    <property type="match status" value="1"/>
</dbReference>
<keyword evidence="4 7" id="KW-0812">Transmembrane</keyword>
<evidence type="ECO:0000256" key="4">
    <source>
        <dbReference type="ARBA" id="ARBA00022692"/>
    </source>
</evidence>
<proteinExistence type="inferred from homology"/>
<dbReference type="InterPro" id="IPR045275">
    <property type="entry name" value="MscS_archaea/bacteria_type"/>
</dbReference>
<dbReference type="RefSeq" id="WP_205106785.1">
    <property type="nucleotide sequence ID" value="NZ_JACJJL010000001.1"/>
</dbReference>
<evidence type="ECO:0000259" key="8">
    <source>
        <dbReference type="Pfam" id="PF00924"/>
    </source>
</evidence>
<dbReference type="Pfam" id="PF21082">
    <property type="entry name" value="MS_channel_3rd"/>
    <property type="match status" value="1"/>
</dbReference>
<evidence type="ECO:0000256" key="2">
    <source>
        <dbReference type="ARBA" id="ARBA00008017"/>
    </source>
</evidence>
<dbReference type="GO" id="GO:0005886">
    <property type="term" value="C:plasma membrane"/>
    <property type="evidence" value="ECO:0007669"/>
    <property type="project" value="UniProtKB-SubCell"/>
</dbReference>
<organism evidence="10 11">
    <name type="scientific">Marseilla massiliensis</name>
    <dbReference type="NCBI Taxonomy" id="1841864"/>
    <lineage>
        <taxon>Bacteria</taxon>
        <taxon>Pseudomonadati</taxon>
        <taxon>Bacteroidota</taxon>
        <taxon>Bacteroidia</taxon>
        <taxon>Bacteroidales</taxon>
        <taxon>Prevotellaceae</taxon>
        <taxon>Marseilla</taxon>
    </lineage>
</organism>
<feature type="transmembrane region" description="Helical" evidence="7">
    <location>
        <begin position="63"/>
        <end position="84"/>
    </location>
</feature>
<dbReference type="InterPro" id="IPR006685">
    <property type="entry name" value="MscS_channel_2nd"/>
</dbReference>
<feature type="domain" description="Mechanosensitive ion channel MscS" evidence="8">
    <location>
        <begin position="111"/>
        <end position="178"/>
    </location>
</feature>
<comment type="similarity">
    <text evidence="2">Belongs to the MscS (TC 1.A.23) family.</text>
</comment>
<keyword evidence="3" id="KW-1003">Cell membrane</keyword>
<dbReference type="GO" id="GO:0008381">
    <property type="term" value="F:mechanosensitive monoatomic ion channel activity"/>
    <property type="evidence" value="ECO:0007669"/>
    <property type="project" value="InterPro"/>
</dbReference>
<comment type="caution">
    <text evidence="10">The sequence shown here is derived from an EMBL/GenBank/DDBJ whole genome shotgun (WGS) entry which is preliminary data.</text>
</comment>
<name>A0A938WIG5_9BACT</name>